<dbReference type="CDD" id="cd01229">
    <property type="entry name" value="PH_Ect2"/>
    <property type="match status" value="1"/>
</dbReference>
<dbReference type="GO" id="GO:0005085">
    <property type="term" value="F:guanyl-nucleotide exchange factor activity"/>
    <property type="evidence" value="ECO:0007669"/>
    <property type="project" value="InterPro"/>
</dbReference>
<keyword evidence="5" id="KW-1185">Reference proteome</keyword>
<dbReference type="InterPro" id="IPR036420">
    <property type="entry name" value="BRCT_dom_sf"/>
</dbReference>
<dbReference type="GO" id="GO:0000281">
    <property type="term" value="P:mitotic cytokinesis"/>
    <property type="evidence" value="ECO:0007669"/>
    <property type="project" value="TreeGrafter"/>
</dbReference>
<dbReference type="PANTHER" id="PTHR16777:SF2">
    <property type="entry name" value="PROTEIN ECT2"/>
    <property type="match status" value="1"/>
</dbReference>
<proteinExistence type="predicted"/>
<dbReference type="SUPFAM" id="SSF48065">
    <property type="entry name" value="DBL homology domain (DH-domain)"/>
    <property type="match status" value="1"/>
</dbReference>
<organism evidence="4 5">
    <name type="scientific">Paralvinella palmiformis</name>
    <dbReference type="NCBI Taxonomy" id="53620"/>
    <lineage>
        <taxon>Eukaryota</taxon>
        <taxon>Metazoa</taxon>
        <taxon>Spiralia</taxon>
        <taxon>Lophotrochozoa</taxon>
        <taxon>Annelida</taxon>
        <taxon>Polychaeta</taxon>
        <taxon>Sedentaria</taxon>
        <taxon>Canalipalpata</taxon>
        <taxon>Terebellida</taxon>
        <taxon>Terebelliformia</taxon>
        <taxon>Alvinellidae</taxon>
        <taxon>Paralvinella</taxon>
    </lineage>
</organism>
<dbReference type="Gene3D" id="1.20.900.10">
    <property type="entry name" value="Dbl homology (DH) domain"/>
    <property type="match status" value="1"/>
</dbReference>
<dbReference type="Pfam" id="PF21243">
    <property type="entry name" value="ECT2_BRCT0"/>
    <property type="match status" value="1"/>
</dbReference>
<evidence type="ECO:0000313" key="4">
    <source>
        <dbReference type="EMBL" id="KAK2141472.1"/>
    </source>
</evidence>
<gene>
    <name evidence="4" type="ORF">LSH36_1092g00051</name>
</gene>
<dbReference type="PROSITE" id="PS50172">
    <property type="entry name" value="BRCT"/>
    <property type="match status" value="1"/>
</dbReference>
<dbReference type="InterPro" id="IPR035899">
    <property type="entry name" value="DBL_dom_sf"/>
</dbReference>
<evidence type="ECO:0000259" key="2">
    <source>
        <dbReference type="PROSITE" id="PS50010"/>
    </source>
</evidence>
<dbReference type="InterPro" id="IPR001357">
    <property type="entry name" value="BRCT_dom"/>
</dbReference>
<accession>A0AAD9MPT0</accession>
<dbReference type="EMBL" id="JAODUP010001092">
    <property type="protein sequence ID" value="KAK2141472.1"/>
    <property type="molecule type" value="Genomic_DNA"/>
</dbReference>
<dbReference type="PANTHER" id="PTHR16777">
    <property type="entry name" value="PROTEIN ECT2"/>
    <property type="match status" value="1"/>
</dbReference>
<feature type="region of interest" description="Disordered" evidence="1">
    <location>
        <begin position="361"/>
        <end position="383"/>
    </location>
</feature>
<dbReference type="InterPro" id="IPR049396">
    <property type="entry name" value="ECT2_BRCT0"/>
</dbReference>
<dbReference type="CDD" id="cd17733">
    <property type="entry name" value="BRCT_Ect2_rpt1"/>
    <property type="match status" value="1"/>
</dbReference>
<dbReference type="SMART" id="SM00325">
    <property type="entry name" value="RhoGEF"/>
    <property type="match status" value="1"/>
</dbReference>
<dbReference type="SMART" id="SM00292">
    <property type="entry name" value="BRCT"/>
    <property type="match status" value="2"/>
</dbReference>
<protein>
    <recommendedName>
        <fullName evidence="6">Protein ECT2</fullName>
    </recommendedName>
</protein>
<dbReference type="GO" id="GO:0007399">
    <property type="term" value="P:nervous system development"/>
    <property type="evidence" value="ECO:0007669"/>
    <property type="project" value="TreeGrafter"/>
</dbReference>
<name>A0AAD9MPT0_9ANNE</name>
<dbReference type="SUPFAM" id="SSF52113">
    <property type="entry name" value="BRCT domain"/>
    <property type="match status" value="2"/>
</dbReference>
<feature type="compositionally biased region" description="Polar residues" evidence="1">
    <location>
        <begin position="365"/>
        <end position="376"/>
    </location>
</feature>
<dbReference type="Pfam" id="PF12738">
    <property type="entry name" value="PTCB-BRCT"/>
    <property type="match status" value="1"/>
</dbReference>
<dbReference type="InterPro" id="IPR026817">
    <property type="entry name" value="Ect2"/>
</dbReference>
<feature type="domain" description="BRCT" evidence="3">
    <location>
        <begin position="109"/>
        <end position="184"/>
    </location>
</feature>
<evidence type="ECO:0000313" key="5">
    <source>
        <dbReference type="Proteomes" id="UP001208570"/>
    </source>
</evidence>
<feature type="compositionally biased region" description="Polar residues" evidence="1">
    <location>
        <begin position="862"/>
        <end position="884"/>
    </location>
</feature>
<dbReference type="InterPro" id="IPR049395">
    <property type="entry name" value="ECT2_PH"/>
</dbReference>
<reference evidence="4" key="1">
    <citation type="journal article" date="2023" name="Mol. Biol. Evol.">
        <title>Third-Generation Sequencing Reveals the Adaptive Role of the Epigenome in Three Deep-Sea Polychaetes.</title>
        <authorList>
            <person name="Perez M."/>
            <person name="Aroh O."/>
            <person name="Sun Y."/>
            <person name="Lan Y."/>
            <person name="Juniper S.K."/>
            <person name="Young C.R."/>
            <person name="Angers B."/>
            <person name="Qian P.Y."/>
        </authorList>
    </citation>
    <scope>NUCLEOTIDE SEQUENCE</scope>
    <source>
        <strain evidence="4">P08H-3</strain>
    </source>
</reference>
<dbReference type="InterPro" id="IPR000219">
    <property type="entry name" value="DH_dom"/>
</dbReference>
<dbReference type="GO" id="GO:0005634">
    <property type="term" value="C:nucleus"/>
    <property type="evidence" value="ECO:0007669"/>
    <property type="project" value="InterPro"/>
</dbReference>
<feature type="region of interest" description="Disordered" evidence="1">
    <location>
        <begin position="856"/>
        <end position="884"/>
    </location>
</feature>
<dbReference type="Proteomes" id="UP001208570">
    <property type="component" value="Unassembled WGS sequence"/>
</dbReference>
<dbReference type="GO" id="GO:2000431">
    <property type="term" value="P:regulation of cytokinesis, actomyosin contractile ring assembly"/>
    <property type="evidence" value="ECO:0007669"/>
    <property type="project" value="InterPro"/>
</dbReference>
<sequence length="884" mass="99514">MNREETADGSSETVSDESIETEFIVVGQKCRNNKDLIKALESYRFPVQYSDTGFEHMNDATYDTIFIVDNFDGDIYNRLRKEGCRILGPPVIIRCSQNNEPLPNNKRPVYSLTMRKLVLCFTGFKFKDELTRLALLIHHMGGSVRRDINSSITHLIANCTSGEKYRAAVSLDIPIMGRDWIYQCWDHREDTDAKAVDAIFMGAHKLSPFAFTILSFYGFTPTESKHMTEVAETNGALVAEPGAPNCTHLVIDEHTVKQMPFKTMAKTHIVKSAVADTPENGLNDKKTTPGSKTRKRKRDLKEKMAQLASEGQASTPMYKRSSTEMLKISFNNGSFLDATVDTSAGTPLSGEKGINLEIAQRDGHQQASPARTPTTSHPKESAVKLSARHERVRELFHTEKNYVGILHTILKVFKEGVEKPDQHGGPILDVQEIRTIFGGIPPIYDVHLKIRDNLMELLSDWKEDCLVGNVILNQVDDLCKAYPNFVNYFEQAKTKIQHCDKNKQRFHAFLKLWKTSVISPVTESLTCVERGLMAKSLTIPEVMSVPPAIEYVDLATMLRGRRHINEDRRIAEGHVAMFDIVHDIEDCPPNLLSAHRSFINKVDCVELTDVAGGKGSSVTLFIFSDSLELCKRRVRVLSSRSPGVMHTPRTPQKAYKHLDILQFSEIKRVVNITEGPDCRNIFALIAKRQDDKAETMYAFALVEDPLNKLEFLTSLSKSICANLCRTDYETLLTTVAASVLHIDTNDLNNRSLSRAASKFGKRVSRVFSFTKTPRRLKRTISSMTQIASPFRRDSGMSITPSRSDLRSMRLASTNDLTDENYFDGHLEKFGQKYDGNMTYSELVDKMSIGTITPVMRRRETSANDTPMSGMSRTPSTMSMVRTES</sequence>
<dbReference type="PROSITE" id="PS50010">
    <property type="entry name" value="DH_2"/>
    <property type="match status" value="1"/>
</dbReference>
<dbReference type="Gene3D" id="3.40.50.10190">
    <property type="entry name" value="BRCT domain"/>
    <property type="match status" value="3"/>
</dbReference>
<evidence type="ECO:0000256" key="1">
    <source>
        <dbReference type="SAM" id="MobiDB-lite"/>
    </source>
</evidence>
<dbReference type="AlphaFoldDB" id="A0AAD9MPT0"/>
<dbReference type="Pfam" id="PF21242">
    <property type="entry name" value="ECT2_PH"/>
    <property type="match status" value="1"/>
</dbReference>
<feature type="domain" description="DH" evidence="2">
    <location>
        <begin position="387"/>
        <end position="511"/>
    </location>
</feature>
<feature type="region of interest" description="Disordered" evidence="1">
    <location>
        <begin position="274"/>
        <end position="319"/>
    </location>
</feature>
<comment type="caution">
    <text evidence="4">The sequence shown here is derived from an EMBL/GenBank/DDBJ whole genome shotgun (WGS) entry which is preliminary data.</text>
</comment>
<evidence type="ECO:0008006" key="6">
    <source>
        <dbReference type="Google" id="ProtNLM"/>
    </source>
</evidence>
<dbReference type="GO" id="GO:0005938">
    <property type="term" value="C:cell cortex"/>
    <property type="evidence" value="ECO:0007669"/>
    <property type="project" value="TreeGrafter"/>
</dbReference>
<dbReference type="GO" id="GO:0005096">
    <property type="term" value="F:GTPase activator activity"/>
    <property type="evidence" value="ECO:0007669"/>
    <property type="project" value="InterPro"/>
</dbReference>
<evidence type="ECO:0000259" key="3">
    <source>
        <dbReference type="PROSITE" id="PS50172"/>
    </source>
</evidence>
<dbReference type="Pfam" id="PF00621">
    <property type="entry name" value="RhoGEF"/>
    <property type="match status" value="1"/>
</dbReference>